<dbReference type="Pfam" id="PF01048">
    <property type="entry name" value="PNP_UDP_1"/>
    <property type="match status" value="1"/>
</dbReference>
<proteinExistence type="predicted"/>
<dbReference type="EMBL" id="CP093313">
    <property type="protein sequence ID" value="UWZ81885.1"/>
    <property type="molecule type" value="Genomic_DNA"/>
</dbReference>
<reference evidence="2" key="1">
    <citation type="submission" date="2021-04" db="EMBL/GenBank/DDBJ databases">
        <title>Phylogenetic analysis of Acidobacteriaceae.</title>
        <authorList>
            <person name="Qiu L."/>
            <person name="Zhang Q."/>
        </authorList>
    </citation>
    <scope>NUCLEOTIDE SEQUENCE</scope>
    <source>
        <strain evidence="2">DSM 25168</strain>
    </source>
</reference>
<dbReference type="GO" id="GO:0008930">
    <property type="term" value="F:methylthioadenosine nucleosidase activity"/>
    <property type="evidence" value="ECO:0007669"/>
    <property type="project" value="TreeGrafter"/>
</dbReference>
<name>A0A9J7BKU9_9BACT</name>
<evidence type="ECO:0000313" key="2">
    <source>
        <dbReference type="EMBL" id="UWZ81885.1"/>
    </source>
</evidence>
<dbReference type="GO" id="GO:0008782">
    <property type="term" value="F:adenosylhomocysteine nucleosidase activity"/>
    <property type="evidence" value="ECO:0007669"/>
    <property type="project" value="TreeGrafter"/>
</dbReference>
<dbReference type="GO" id="GO:0009116">
    <property type="term" value="P:nucleoside metabolic process"/>
    <property type="evidence" value="ECO:0007669"/>
    <property type="project" value="InterPro"/>
</dbReference>
<dbReference type="GO" id="GO:0005829">
    <property type="term" value="C:cytosol"/>
    <property type="evidence" value="ECO:0007669"/>
    <property type="project" value="TreeGrafter"/>
</dbReference>
<organism evidence="2 3">
    <name type="scientific">Occallatibacter riparius</name>
    <dbReference type="NCBI Taxonomy" id="1002689"/>
    <lineage>
        <taxon>Bacteria</taxon>
        <taxon>Pseudomonadati</taxon>
        <taxon>Acidobacteriota</taxon>
        <taxon>Terriglobia</taxon>
        <taxon>Terriglobales</taxon>
        <taxon>Acidobacteriaceae</taxon>
        <taxon>Occallatibacter</taxon>
    </lineage>
</organism>
<dbReference type="InterPro" id="IPR035994">
    <property type="entry name" value="Nucleoside_phosphorylase_sf"/>
</dbReference>
<feature type="domain" description="Nucleoside phosphorylase" evidence="1">
    <location>
        <begin position="107"/>
        <end position="167"/>
    </location>
</feature>
<dbReference type="GO" id="GO:0019284">
    <property type="term" value="P:L-methionine salvage from S-adenosylmethionine"/>
    <property type="evidence" value="ECO:0007669"/>
    <property type="project" value="TreeGrafter"/>
</dbReference>
<protein>
    <recommendedName>
        <fullName evidence="1">Nucleoside phosphorylase domain-containing protein</fullName>
    </recommendedName>
</protein>
<accession>A0A9J7BKU9</accession>
<gene>
    <name evidence="2" type="ORF">MOP44_14985</name>
</gene>
<dbReference type="Proteomes" id="UP001059380">
    <property type="component" value="Chromosome"/>
</dbReference>
<dbReference type="Gene3D" id="3.40.50.1580">
    <property type="entry name" value="Nucleoside phosphorylase domain"/>
    <property type="match status" value="1"/>
</dbReference>
<dbReference type="SUPFAM" id="SSF53167">
    <property type="entry name" value="Purine and uridine phosphorylases"/>
    <property type="match status" value="1"/>
</dbReference>
<dbReference type="PANTHER" id="PTHR46832">
    <property type="entry name" value="5'-METHYLTHIOADENOSINE/S-ADENOSYLHOMOCYSTEINE NUCLEOSIDASE"/>
    <property type="match status" value="1"/>
</dbReference>
<dbReference type="PANTHER" id="PTHR46832:SF1">
    <property type="entry name" value="5'-METHYLTHIOADENOSINE_S-ADENOSYLHOMOCYSTEINE NUCLEOSIDASE"/>
    <property type="match status" value="1"/>
</dbReference>
<sequence length="240" mass="25831">MTRVAIIAALPGELKPLVQGWPHSTRNGIDFWAQRDEEEEWIAACAGAGQAAATRAFGALEEGGPIDLVFSVGWAGALRPEIVAGTAHNMAGVYDVRTGERFNCDADAGPLWLATSPVVANETEKLRLASAYKAALVDMEAAAIARLAAMREIPFYCIKGVSDTLNAHLPDLNPFIAPDGKFRMGSFILFAAIRPWYWPALIRMGENSRKAAASIAQSLLEFLDAGGHVRNPNGYPNLKP</sequence>
<evidence type="ECO:0000259" key="1">
    <source>
        <dbReference type="Pfam" id="PF01048"/>
    </source>
</evidence>
<evidence type="ECO:0000313" key="3">
    <source>
        <dbReference type="Proteomes" id="UP001059380"/>
    </source>
</evidence>
<keyword evidence="3" id="KW-1185">Reference proteome</keyword>
<dbReference type="AlphaFoldDB" id="A0A9J7BKU9"/>
<dbReference type="InterPro" id="IPR000845">
    <property type="entry name" value="Nucleoside_phosphorylase_d"/>
</dbReference>
<dbReference type="KEGG" id="orp:MOP44_14985"/>
<dbReference type="RefSeq" id="WP_260790842.1">
    <property type="nucleotide sequence ID" value="NZ_CP093313.1"/>
</dbReference>